<dbReference type="Pfam" id="PF00795">
    <property type="entry name" value="CN_hydrolase"/>
    <property type="match status" value="1"/>
</dbReference>
<keyword evidence="1 3" id="KW-0378">Hydrolase</keyword>
<dbReference type="RefSeq" id="WP_144874669.1">
    <property type="nucleotide sequence ID" value="NZ_LR214112.1"/>
</dbReference>
<dbReference type="InterPro" id="IPR050345">
    <property type="entry name" value="Aliph_Amidase/BUP"/>
</dbReference>
<accession>A0A563VWN1</accession>
<dbReference type="GO" id="GO:0047417">
    <property type="term" value="F:N-carbamoyl-D-amino acid hydrolase activity"/>
    <property type="evidence" value="ECO:0007669"/>
    <property type="project" value="UniProtKB-EC"/>
</dbReference>
<dbReference type="InterPro" id="IPR036526">
    <property type="entry name" value="C-N_Hydrolase_sf"/>
</dbReference>
<organism evidence="3 4">
    <name type="scientific">Hyella patelloides LEGE 07179</name>
    <dbReference type="NCBI Taxonomy" id="945734"/>
    <lineage>
        <taxon>Bacteria</taxon>
        <taxon>Bacillati</taxon>
        <taxon>Cyanobacteriota</taxon>
        <taxon>Cyanophyceae</taxon>
        <taxon>Pleurocapsales</taxon>
        <taxon>Hyellaceae</taxon>
        <taxon>Hyella</taxon>
    </lineage>
</organism>
<reference evidence="3 4" key="1">
    <citation type="submission" date="2019-01" db="EMBL/GenBank/DDBJ databases">
        <authorList>
            <person name="Brito A."/>
        </authorList>
    </citation>
    <scope>NUCLEOTIDE SEQUENCE [LARGE SCALE GENOMIC DNA]</scope>
    <source>
        <strain evidence="3">1</strain>
    </source>
</reference>
<dbReference type="SUPFAM" id="SSF56317">
    <property type="entry name" value="Carbon-nitrogen hydrolase"/>
    <property type="match status" value="1"/>
</dbReference>
<gene>
    <name evidence="3" type="ORF">H1P_3760003</name>
</gene>
<dbReference type="EC" id="3.5.1.77" evidence="3"/>
<name>A0A563VWN1_9CYAN</name>
<dbReference type="CDD" id="cd07197">
    <property type="entry name" value="nitrilase"/>
    <property type="match status" value="1"/>
</dbReference>
<dbReference type="AlphaFoldDB" id="A0A563VWN1"/>
<dbReference type="PROSITE" id="PS50263">
    <property type="entry name" value="CN_HYDROLASE"/>
    <property type="match status" value="1"/>
</dbReference>
<dbReference type="InterPro" id="IPR003010">
    <property type="entry name" value="C-N_Hydrolase"/>
</dbReference>
<evidence type="ECO:0000256" key="1">
    <source>
        <dbReference type="ARBA" id="ARBA00022801"/>
    </source>
</evidence>
<sequence>MRIGLAQMSMTSSMEDNLKKSLQIIEDSATKNIDIICFPELQLTPFFPQYKGKDVKEYELEINHDYVRKLQNACKESNLVAVPNFYLREGQYTYDASPVINSDGNILGISKMVHIVEAPCFFEQDYYTPSDSGFLVYDTHIGKIGVVICFDRHYPESIRSCALQGASLVVIPTANTNDEPLEKFEWELRIPAMQNGIFIAMCNRVEREDQMNFCGESIVVDPNGDVLAKADNTEQILTTDLNMELVNKSRKNRPYLSLRRPQLYFC</sequence>
<dbReference type="Proteomes" id="UP000320055">
    <property type="component" value="Unassembled WGS sequence"/>
</dbReference>
<protein>
    <submittedName>
        <fullName evidence="3">N-carbamoyl-D-amino acid hydrolase</fullName>
        <ecNumber evidence="3">3.5.1.77</ecNumber>
    </submittedName>
</protein>
<proteinExistence type="predicted"/>
<dbReference type="PANTHER" id="PTHR43674:SF16">
    <property type="entry name" value="CARBON-NITROGEN FAMILY, PUTATIVE (AFU_ORTHOLOGUE AFUA_5G02350)-RELATED"/>
    <property type="match status" value="1"/>
</dbReference>
<keyword evidence="4" id="KW-1185">Reference proteome</keyword>
<evidence type="ECO:0000259" key="2">
    <source>
        <dbReference type="PROSITE" id="PS50263"/>
    </source>
</evidence>
<dbReference type="EMBL" id="CAACVJ010000308">
    <property type="protein sequence ID" value="VEP15830.1"/>
    <property type="molecule type" value="Genomic_DNA"/>
</dbReference>
<dbReference type="Gene3D" id="3.60.110.10">
    <property type="entry name" value="Carbon-nitrogen hydrolase"/>
    <property type="match status" value="1"/>
</dbReference>
<dbReference type="PANTHER" id="PTHR43674">
    <property type="entry name" value="NITRILASE C965.09-RELATED"/>
    <property type="match status" value="1"/>
</dbReference>
<dbReference type="OrthoDB" id="9811121at2"/>
<evidence type="ECO:0000313" key="4">
    <source>
        <dbReference type="Proteomes" id="UP000320055"/>
    </source>
</evidence>
<feature type="domain" description="CN hydrolase" evidence="2">
    <location>
        <begin position="1"/>
        <end position="243"/>
    </location>
</feature>
<evidence type="ECO:0000313" key="3">
    <source>
        <dbReference type="EMBL" id="VEP15830.1"/>
    </source>
</evidence>